<keyword evidence="3" id="KW-0238">DNA-binding</keyword>
<gene>
    <name evidence="8" type="ORF">GCM10023094_17750</name>
</gene>
<dbReference type="SUPFAM" id="SSF53850">
    <property type="entry name" value="Periplasmic binding protein-like II"/>
    <property type="match status" value="1"/>
</dbReference>
<protein>
    <recommendedName>
        <fullName evidence="6">Probable hydrogen peroxide-inducible genes activator</fullName>
    </recommendedName>
</protein>
<keyword evidence="4" id="KW-0010">Activator</keyword>
<dbReference type="InterPro" id="IPR000847">
    <property type="entry name" value="LysR_HTH_N"/>
</dbReference>
<keyword evidence="5" id="KW-0804">Transcription</keyword>
<evidence type="ECO:0000256" key="6">
    <source>
        <dbReference type="ARBA" id="ARBA00040885"/>
    </source>
</evidence>
<dbReference type="Pfam" id="PF03466">
    <property type="entry name" value="LysR_substrate"/>
    <property type="match status" value="1"/>
</dbReference>
<dbReference type="InterPro" id="IPR036388">
    <property type="entry name" value="WH-like_DNA-bd_sf"/>
</dbReference>
<dbReference type="InterPro" id="IPR036390">
    <property type="entry name" value="WH_DNA-bd_sf"/>
</dbReference>
<comment type="similarity">
    <text evidence="1">Belongs to the LysR transcriptional regulatory family.</text>
</comment>
<dbReference type="CDD" id="cd08411">
    <property type="entry name" value="PBP2_OxyR"/>
    <property type="match status" value="1"/>
</dbReference>
<dbReference type="EMBL" id="BAABFB010000029">
    <property type="protein sequence ID" value="GAA4476853.1"/>
    <property type="molecule type" value="Genomic_DNA"/>
</dbReference>
<dbReference type="SUPFAM" id="SSF46785">
    <property type="entry name" value="Winged helix' DNA-binding domain"/>
    <property type="match status" value="1"/>
</dbReference>
<proteinExistence type="inferred from homology"/>
<evidence type="ECO:0000256" key="4">
    <source>
        <dbReference type="ARBA" id="ARBA00023159"/>
    </source>
</evidence>
<accession>A0ABP8P044</accession>
<evidence type="ECO:0000256" key="1">
    <source>
        <dbReference type="ARBA" id="ARBA00009437"/>
    </source>
</evidence>
<sequence>MLIVKRYRRSGDGWTPNHSKAKAIDVATLIGMADQAYQPTLSQLRAFVAVAECRHFGTAAARLGVSQPTLSQGLAALENGLGVQLIERSTRRVLVTTAGEALLEQAKQILEAADGFVVSAAGVGHALSGPLRIGLIPTIAPYVLPALLPAIRTDLPAVTPQVVEDQTARLLDALRGGALDVAVLALPSDAAGMAEIPLYTEEFVMVVPRSHPLAGRADLTPGVLDELPLLLLDEGHCLRDQTLDLCRSVDAHPIAGDTRATSLTTVVQCVAGGLGVTLVPASAVAVETARGDLTTARFAAPAPGRTVGLVFRASSGRVEAYERLADLIRSVAPGVPRT</sequence>
<keyword evidence="9" id="KW-1185">Reference proteome</keyword>
<dbReference type="PRINTS" id="PR00039">
    <property type="entry name" value="HTHLYSR"/>
</dbReference>
<evidence type="ECO:0000313" key="8">
    <source>
        <dbReference type="EMBL" id="GAA4476853.1"/>
    </source>
</evidence>
<feature type="domain" description="HTH lysR-type" evidence="7">
    <location>
        <begin position="39"/>
        <end position="96"/>
    </location>
</feature>
<comment type="caution">
    <text evidence="8">The sequence shown here is derived from an EMBL/GenBank/DDBJ whole genome shotgun (WGS) entry which is preliminary data.</text>
</comment>
<organism evidence="8 9">
    <name type="scientific">Rhodococcus olei</name>
    <dbReference type="NCBI Taxonomy" id="2161675"/>
    <lineage>
        <taxon>Bacteria</taxon>
        <taxon>Bacillati</taxon>
        <taxon>Actinomycetota</taxon>
        <taxon>Actinomycetes</taxon>
        <taxon>Mycobacteriales</taxon>
        <taxon>Nocardiaceae</taxon>
        <taxon>Rhodococcus</taxon>
    </lineage>
</organism>
<evidence type="ECO:0000256" key="5">
    <source>
        <dbReference type="ARBA" id="ARBA00023163"/>
    </source>
</evidence>
<reference evidence="9" key="1">
    <citation type="journal article" date="2019" name="Int. J. Syst. Evol. Microbiol.">
        <title>The Global Catalogue of Microorganisms (GCM) 10K type strain sequencing project: providing services to taxonomists for standard genome sequencing and annotation.</title>
        <authorList>
            <consortium name="The Broad Institute Genomics Platform"/>
            <consortium name="The Broad Institute Genome Sequencing Center for Infectious Disease"/>
            <person name="Wu L."/>
            <person name="Ma J."/>
        </authorList>
    </citation>
    <scope>NUCLEOTIDE SEQUENCE [LARGE SCALE GENOMIC DNA]</scope>
    <source>
        <strain evidence="9">JCM 32206</strain>
    </source>
</reference>
<evidence type="ECO:0000256" key="3">
    <source>
        <dbReference type="ARBA" id="ARBA00023125"/>
    </source>
</evidence>
<dbReference type="InterPro" id="IPR005119">
    <property type="entry name" value="LysR_subst-bd"/>
</dbReference>
<dbReference type="PANTHER" id="PTHR30346:SF26">
    <property type="entry name" value="HYDROGEN PEROXIDE-INDUCIBLE GENES ACTIVATOR"/>
    <property type="match status" value="1"/>
</dbReference>
<dbReference type="Gene3D" id="1.10.10.10">
    <property type="entry name" value="Winged helix-like DNA-binding domain superfamily/Winged helix DNA-binding domain"/>
    <property type="match status" value="1"/>
</dbReference>
<dbReference type="Pfam" id="PF00126">
    <property type="entry name" value="HTH_1"/>
    <property type="match status" value="1"/>
</dbReference>
<keyword evidence="2" id="KW-0805">Transcription regulation</keyword>
<evidence type="ECO:0000256" key="2">
    <source>
        <dbReference type="ARBA" id="ARBA00023015"/>
    </source>
</evidence>
<dbReference type="Gene3D" id="3.40.190.10">
    <property type="entry name" value="Periplasmic binding protein-like II"/>
    <property type="match status" value="2"/>
</dbReference>
<evidence type="ECO:0000259" key="7">
    <source>
        <dbReference type="PROSITE" id="PS50931"/>
    </source>
</evidence>
<name>A0ABP8P044_9NOCA</name>
<dbReference type="PANTHER" id="PTHR30346">
    <property type="entry name" value="TRANSCRIPTIONAL DUAL REGULATOR HCAR-RELATED"/>
    <property type="match status" value="1"/>
</dbReference>
<dbReference type="Proteomes" id="UP001501183">
    <property type="component" value="Unassembled WGS sequence"/>
</dbReference>
<dbReference type="PROSITE" id="PS50931">
    <property type="entry name" value="HTH_LYSR"/>
    <property type="match status" value="1"/>
</dbReference>
<evidence type="ECO:0000313" key="9">
    <source>
        <dbReference type="Proteomes" id="UP001501183"/>
    </source>
</evidence>